<accession>A0A238KGD9</accession>
<reference evidence="3" key="1">
    <citation type="submission" date="2017-05" db="EMBL/GenBank/DDBJ databases">
        <authorList>
            <person name="Rodrigo-Torres L."/>
            <person name="Arahal R. D."/>
            <person name="Lucena T."/>
        </authorList>
    </citation>
    <scope>NUCLEOTIDE SEQUENCE [LARGE SCALE GENOMIC DNA]</scope>
    <source>
        <strain evidence="3">CECT 8621</strain>
    </source>
</reference>
<dbReference type="OrthoDB" id="7876146at2"/>
<feature type="transmembrane region" description="Helical" evidence="1">
    <location>
        <begin position="34"/>
        <end position="51"/>
    </location>
</feature>
<evidence type="ECO:0000313" key="2">
    <source>
        <dbReference type="EMBL" id="SMX41913.1"/>
    </source>
</evidence>
<dbReference type="RefSeq" id="WP_093967076.1">
    <property type="nucleotide sequence ID" value="NZ_FXYE01000002.1"/>
</dbReference>
<gene>
    <name evidence="2" type="ORF">COL8621_01851</name>
</gene>
<organism evidence="2 3">
    <name type="scientific">Actibacterium lipolyticum</name>
    <dbReference type="NCBI Taxonomy" id="1524263"/>
    <lineage>
        <taxon>Bacteria</taxon>
        <taxon>Pseudomonadati</taxon>
        <taxon>Pseudomonadota</taxon>
        <taxon>Alphaproteobacteria</taxon>
        <taxon>Rhodobacterales</taxon>
        <taxon>Roseobacteraceae</taxon>
        <taxon>Actibacterium</taxon>
    </lineage>
</organism>
<sequence length="73" mass="7932">MLKDRITPNLMVACIKAAIILIPSYLAAYLTDKMVYVVPTLAAAGMFAATVEKRDMNRLLDEDGEGNDDVVDG</sequence>
<dbReference type="AlphaFoldDB" id="A0A238KGD9"/>
<dbReference type="Proteomes" id="UP000202922">
    <property type="component" value="Unassembled WGS sequence"/>
</dbReference>
<evidence type="ECO:0000256" key="1">
    <source>
        <dbReference type="SAM" id="Phobius"/>
    </source>
</evidence>
<keyword evidence="3" id="KW-1185">Reference proteome</keyword>
<evidence type="ECO:0000313" key="3">
    <source>
        <dbReference type="Proteomes" id="UP000202922"/>
    </source>
</evidence>
<keyword evidence="1" id="KW-0812">Transmembrane</keyword>
<protein>
    <submittedName>
        <fullName evidence="2">Uncharacterized protein</fullName>
    </submittedName>
</protein>
<dbReference type="EMBL" id="FXYE01000002">
    <property type="protein sequence ID" value="SMX41913.1"/>
    <property type="molecule type" value="Genomic_DNA"/>
</dbReference>
<name>A0A238KGD9_9RHOB</name>
<feature type="transmembrane region" description="Helical" evidence="1">
    <location>
        <begin position="9"/>
        <end position="28"/>
    </location>
</feature>
<keyword evidence="1" id="KW-0472">Membrane</keyword>
<keyword evidence="1" id="KW-1133">Transmembrane helix</keyword>
<proteinExistence type="predicted"/>